<accession>A0A811ULU9</accession>
<feature type="non-terminal residue" evidence="1">
    <location>
        <position position="1"/>
    </location>
</feature>
<keyword evidence="2" id="KW-1185">Reference proteome</keyword>
<name>A0A811ULU9_CERCA</name>
<protein>
    <submittedName>
        <fullName evidence="1">(Mediterranean fruit fly) hypothetical protein</fullName>
    </submittedName>
</protein>
<gene>
    <name evidence="1" type="ORF">CCAP1982_LOCUS7290</name>
</gene>
<organism evidence="1 2">
    <name type="scientific">Ceratitis capitata</name>
    <name type="common">Mediterranean fruit fly</name>
    <name type="synonym">Tephritis capitata</name>
    <dbReference type="NCBI Taxonomy" id="7213"/>
    <lineage>
        <taxon>Eukaryota</taxon>
        <taxon>Metazoa</taxon>
        <taxon>Ecdysozoa</taxon>
        <taxon>Arthropoda</taxon>
        <taxon>Hexapoda</taxon>
        <taxon>Insecta</taxon>
        <taxon>Pterygota</taxon>
        <taxon>Neoptera</taxon>
        <taxon>Endopterygota</taxon>
        <taxon>Diptera</taxon>
        <taxon>Brachycera</taxon>
        <taxon>Muscomorpha</taxon>
        <taxon>Tephritoidea</taxon>
        <taxon>Tephritidae</taxon>
        <taxon>Ceratitis</taxon>
        <taxon>Ceratitis</taxon>
    </lineage>
</organism>
<proteinExistence type="predicted"/>
<evidence type="ECO:0000313" key="2">
    <source>
        <dbReference type="Proteomes" id="UP000606786"/>
    </source>
</evidence>
<comment type="caution">
    <text evidence="1">The sequence shown here is derived from an EMBL/GenBank/DDBJ whole genome shotgun (WGS) entry which is preliminary data.</text>
</comment>
<dbReference type="Proteomes" id="UP000606786">
    <property type="component" value="Unassembled WGS sequence"/>
</dbReference>
<reference evidence="1" key="1">
    <citation type="submission" date="2020-11" db="EMBL/GenBank/DDBJ databases">
        <authorList>
            <person name="Whitehead M."/>
        </authorList>
    </citation>
    <scope>NUCLEOTIDE SEQUENCE</scope>
    <source>
        <strain evidence="1">EGII</strain>
    </source>
</reference>
<dbReference type="AlphaFoldDB" id="A0A811ULU9"/>
<dbReference type="EMBL" id="CAJHJT010000012">
    <property type="protein sequence ID" value="CAD6998735.1"/>
    <property type="molecule type" value="Genomic_DNA"/>
</dbReference>
<sequence>MDTQISFADIQEDFCKNQRNDTNKGSFEISGSNFILIQVKRALDSLVPSDKKKQSNYALNFNPKRAYFIFQIQFHLLPLPLHYYDNNSFYATHLTVSKNENQKLLNSTAASTLLIDLTSGFKVCRSHGCNSTFMALNPVSATLKLGATEIKTPHSAIVSRQTNEKLKTYTIVERAVKRRHRAYATLTSPASLHLLLFICAHQSSFNCSIPCALEGTLNVLAVKVSPLSAAGEVWRSMQAHCRADSAYGTRALPTNRHYVLNERDASMR</sequence>
<evidence type="ECO:0000313" key="1">
    <source>
        <dbReference type="EMBL" id="CAD6998735.1"/>
    </source>
</evidence>